<dbReference type="InterPro" id="IPR023370">
    <property type="entry name" value="TrmO-like_N"/>
</dbReference>
<evidence type="ECO:0000313" key="6">
    <source>
        <dbReference type="EMBL" id="SFJ79787.1"/>
    </source>
</evidence>
<evidence type="ECO:0000259" key="5">
    <source>
        <dbReference type="PROSITE" id="PS51668"/>
    </source>
</evidence>
<dbReference type="OrthoDB" id="9804309at2"/>
<dbReference type="Pfam" id="PF00596">
    <property type="entry name" value="Aldolase_II"/>
    <property type="match status" value="1"/>
</dbReference>
<evidence type="ECO:0000256" key="4">
    <source>
        <dbReference type="ARBA" id="ARBA00033753"/>
    </source>
</evidence>
<dbReference type="RefSeq" id="WP_092374317.1">
    <property type="nucleotide sequence ID" value="NZ_FORX01000007.1"/>
</dbReference>
<dbReference type="Gene3D" id="2.40.30.70">
    <property type="entry name" value="YaeB-like"/>
    <property type="match status" value="1"/>
</dbReference>
<dbReference type="SUPFAM" id="SSF53639">
    <property type="entry name" value="AraD/HMP-PK domain-like"/>
    <property type="match status" value="1"/>
</dbReference>
<dbReference type="InterPro" id="IPR036413">
    <property type="entry name" value="YaeB-like_sf"/>
</dbReference>
<reference evidence="7" key="1">
    <citation type="submission" date="2016-10" db="EMBL/GenBank/DDBJ databases">
        <authorList>
            <person name="Varghese N."/>
            <person name="Submissions S."/>
        </authorList>
    </citation>
    <scope>NUCLEOTIDE SEQUENCE [LARGE SCALE GENOMIC DNA]</scope>
    <source>
        <strain evidence="7">DSM 5918</strain>
    </source>
</reference>
<proteinExistence type="inferred from homology"/>
<evidence type="ECO:0000256" key="2">
    <source>
        <dbReference type="ARBA" id="ARBA00022723"/>
    </source>
</evidence>
<dbReference type="AlphaFoldDB" id="A0A1I3UDC8"/>
<feature type="domain" description="TsaA-like" evidence="5">
    <location>
        <begin position="3"/>
        <end position="135"/>
    </location>
</feature>
<dbReference type="PANTHER" id="PTHR22789">
    <property type="entry name" value="FUCULOSE PHOSPHATE ALDOLASE"/>
    <property type="match status" value="1"/>
</dbReference>
<dbReference type="Proteomes" id="UP000198635">
    <property type="component" value="Unassembled WGS sequence"/>
</dbReference>
<sequence>MNPRVIGTVRSHLVSRDQCPKYGDTSMPPVWIELAPDFEPAATDLQVGDAILVLTWMHKGDQGVLRCHPQGNRELPMRGIFSTRSPDRPTPIGLHAVRILGREGLRLKVHPLEVIDGTPVIDIKPDNAPPQGGAEFSSLVNPETGQAILSAARDGWLRGLFAGFNGNVSMRQGERVVITATGSAKGHLGPRDLAVVDLATGTPLTSVRASSELAVHLEVYRNQPLAQAIVHTHPPKLLALSLRAEGPLLDLPLFEGRVFADKLTRVPAHRPGTPELGQAVGLASRDFEAVFMDNHGLVCRGETMTQALGLSEELESLAGIAMQR</sequence>
<dbReference type="PROSITE" id="PS51668">
    <property type="entry name" value="TSAA_2"/>
    <property type="match status" value="1"/>
</dbReference>
<name>A0A1I3UDC8_9BACT</name>
<dbReference type="Pfam" id="PF01980">
    <property type="entry name" value="TrmO_N"/>
    <property type="match status" value="1"/>
</dbReference>
<dbReference type="InterPro" id="IPR036409">
    <property type="entry name" value="Aldolase_II/adducin_N_sf"/>
</dbReference>
<dbReference type="STRING" id="52560.SAMN04488082_10783"/>
<dbReference type="GO" id="GO:0046872">
    <property type="term" value="F:metal ion binding"/>
    <property type="evidence" value="ECO:0007669"/>
    <property type="project" value="UniProtKB-KW"/>
</dbReference>
<keyword evidence="7" id="KW-1185">Reference proteome</keyword>
<dbReference type="SMART" id="SM01007">
    <property type="entry name" value="Aldolase_II"/>
    <property type="match status" value="1"/>
</dbReference>
<organism evidence="6 7">
    <name type="scientific">Desulfomicrobium apsheronum</name>
    <dbReference type="NCBI Taxonomy" id="52560"/>
    <lineage>
        <taxon>Bacteria</taxon>
        <taxon>Pseudomonadati</taxon>
        <taxon>Thermodesulfobacteriota</taxon>
        <taxon>Desulfovibrionia</taxon>
        <taxon>Desulfovibrionales</taxon>
        <taxon>Desulfomicrobiaceae</taxon>
        <taxon>Desulfomicrobium</taxon>
    </lineage>
</organism>
<dbReference type="SUPFAM" id="SSF118196">
    <property type="entry name" value="YaeB-like"/>
    <property type="match status" value="1"/>
</dbReference>
<dbReference type="InterPro" id="IPR036414">
    <property type="entry name" value="YaeB_N_sf"/>
</dbReference>
<gene>
    <name evidence="6" type="ORF">SAMN04488082_10783</name>
</gene>
<comment type="similarity">
    <text evidence="4">Belongs to the tRNA methyltransferase O family.</text>
</comment>
<dbReference type="InterPro" id="IPR001303">
    <property type="entry name" value="Aldolase_II/adducin_N"/>
</dbReference>
<evidence type="ECO:0000313" key="7">
    <source>
        <dbReference type="Proteomes" id="UP000198635"/>
    </source>
</evidence>
<dbReference type="GO" id="GO:0016832">
    <property type="term" value="F:aldehyde-lyase activity"/>
    <property type="evidence" value="ECO:0007669"/>
    <property type="project" value="TreeGrafter"/>
</dbReference>
<dbReference type="Gene3D" id="3.40.225.10">
    <property type="entry name" value="Class II aldolase/adducin N-terminal domain"/>
    <property type="match status" value="1"/>
</dbReference>
<dbReference type="PANTHER" id="PTHR22789:SF0">
    <property type="entry name" value="3-OXO-TETRONATE 4-PHOSPHATE DECARBOXYLASE-RELATED"/>
    <property type="match status" value="1"/>
</dbReference>
<dbReference type="InterPro" id="IPR050197">
    <property type="entry name" value="Aldolase_class_II_sugar_metab"/>
</dbReference>
<keyword evidence="2" id="KW-0479">Metal-binding</keyword>
<dbReference type="GO" id="GO:0019323">
    <property type="term" value="P:pentose catabolic process"/>
    <property type="evidence" value="ECO:0007669"/>
    <property type="project" value="TreeGrafter"/>
</dbReference>
<evidence type="ECO:0000256" key="3">
    <source>
        <dbReference type="ARBA" id="ARBA00023239"/>
    </source>
</evidence>
<dbReference type="EMBL" id="FORX01000007">
    <property type="protein sequence ID" value="SFJ79787.1"/>
    <property type="molecule type" value="Genomic_DNA"/>
</dbReference>
<keyword evidence="3" id="KW-0456">Lyase</keyword>
<keyword evidence="1" id="KW-0949">S-adenosyl-L-methionine</keyword>
<dbReference type="CDD" id="cd09281">
    <property type="entry name" value="UPF0066"/>
    <property type="match status" value="1"/>
</dbReference>
<protein>
    <submittedName>
        <fullName evidence="6">L-fuculose-phosphate aldolase</fullName>
    </submittedName>
</protein>
<evidence type="ECO:0000256" key="1">
    <source>
        <dbReference type="ARBA" id="ARBA00022691"/>
    </source>
</evidence>
<dbReference type="GO" id="GO:0005829">
    <property type="term" value="C:cytosol"/>
    <property type="evidence" value="ECO:0007669"/>
    <property type="project" value="TreeGrafter"/>
</dbReference>
<accession>A0A1I3UDC8</accession>